<feature type="compositionally biased region" description="Gly residues" evidence="1">
    <location>
        <begin position="136"/>
        <end position="148"/>
    </location>
</feature>
<dbReference type="Proteomes" id="UP000438983">
    <property type="component" value="Chromosome"/>
</dbReference>
<evidence type="ECO:0000313" key="3">
    <source>
        <dbReference type="Proteomes" id="UP000438983"/>
    </source>
</evidence>
<dbReference type="RefSeq" id="WP_158188614.1">
    <property type="nucleotide sequence ID" value="NZ_CP046902.1"/>
</dbReference>
<protein>
    <submittedName>
        <fullName evidence="2">ATPase</fullName>
    </submittedName>
</protein>
<dbReference type="OrthoDB" id="6199459at2"/>
<evidence type="ECO:0000256" key="1">
    <source>
        <dbReference type="SAM" id="MobiDB-lite"/>
    </source>
</evidence>
<dbReference type="EMBL" id="CP046902">
    <property type="protein sequence ID" value="QGZ31150.1"/>
    <property type="molecule type" value="Genomic_DNA"/>
</dbReference>
<accession>A0A6I6LPQ9</accession>
<gene>
    <name evidence="2" type="ORF">GQA94_14170</name>
</gene>
<sequence>MSTRTPITRAYCVQLGEVLSIAEARRAFFSLPLPRSRFDFLCSNESCRDLATKAKITAVNYDKQPYDTYRAAHFRENNKYTHSPDCEWMIDEGAEEVDGKLPGEFEKDAFLRRARRKLHDYIDVFEPDAEQAAGGDSTGGAGEGGEVAGGNRSERVGQGGNQSRSHRTSSLERLVECYRQARQELSAEEFKTMKLQVVGEGEMPFSWFFKSISYAKLGASNRVLHGGASLVGRYGAGFKLRFYDRLDGKLVFLYVSKEQMGEYRFRRYLEEILQLEDADYFRVFALGELALAPSGKSINLLVSDLKKIVLIPGKKQTYDADAELAPAEES</sequence>
<feature type="region of interest" description="Disordered" evidence="1">
    <location>
        <begin position="129"/>
        <end position="168"/>
    </location>
</feature>
<dbReference type="AlphaFoldDB" id="A0A6I6LPQ9"/>
<evidence type="ECO:0000313" key="2">
    <source>
        <dbReference type="EMBL" id="QGZ31150.1"/>
    </source>
</evidence>
<organism evidence="2 3">
    <name type="scientific">Stutzerimonas stutzeri</name>
    <name type="common">Pseudomonas stutzeri</name>
    <dbReference type="NCBI Taxonomy" id="316"/>
    <lineage>
        <taxon>Bacteria</taxon>
        <taxon>Pseudomonadati</taxon>
        <taxon>Pseudomonadota</taxon>
        <taxon>Gammaproteobacteria</taxon>
        <taxon>Pseudomonadales</taxon>
        <taxon>Pseudomonadaceae</taxon>
        <taxon>Stutzerimonas</taxon>
    </lineage>
</organism>
<name>A0A6I6LPQ9_STUST</name>
<reference evidence="2 3" key="1">
    <citation type="submission" date="2019-12" db="EMBL/GenBank/DDBJ databases">
        <title>Complete genome sequence of Pseudomonas stutzeri.</title>
        <authorList>
            <person name="Lim S.R."/>
            <person name="Kim J.H."/>
        </authorList>
    </citation>
    <scope>NUCLEOTIDE SEQUENCE [LARGE SCALE GENOMIC DNA]</scope>
    <source>
        <strain evidence="2 3">PM101005</strain>
    </source>
</reference>
<proteinExistence type="predicted"/>